<dbReference type="InterPro" id="IPR014044">
    <property type="entry name" value="CAP_dom"/>
</dbReference>
<feature type="chain" id="PRO_5026783535" description="SCP domain-containing protein" evidence="1">
    <location>
        <begin position="26"/>
        <end position="164"/>
    </location>
</feature>
<evidence type="ECO:0000256" key="1">
    <source>
        <dbReference type="SAM" id="SignalP"/>
    </source>
</evidence>
<dbReference type="CDD" id="cd05379">
    <property type="entry name" value="CAP_bacterial"/>
    <property type="match status" value="1"/>
</dbReference>
<dbReference type="PANTHER" id="PTHR31157">
    <property type="entry name" value="SCP DOMAIN-CONTAINING PROTEIN"/>
    <property type="match status" value="1"/>
</dbReference>
<feature type="signal peptide" evidence="1">
    <location>
        <begin position="1"/>
        <end position="25"/>
    </location>
</feature>
<accession>A0A6J4LG94</accession>
<protein>
    <recommendedName>
        <fullName evidence="2">SCP domain-containing protein</fullName>
    </recommendedName>
</protein>
<keyword evidence="1" id="KW-0732">Signal</keyword>
<gene>
    <name evidence="3" type="ORF">AVDCRST_MAG93-6222</name>
</gene>
<reference evidence="3" key="1">
    <citation type="submission" date="2020-02" db="EMBL/GenBank/DDBJ databases">
        <authorList>
            <person name="Meier V. D."/>
        </authorList>
    </citation>
    <scope>NUCLEOTIDE SEQUENCE</scope>
    <source>
        <strain evidence="3">AVDCRST_MAG93</strain>
    </source>
</reference>
<organism evidence="3">
    <name type="scientific">uncultured Chloroflexia bacterium</name>
    <dbReference type="NCBI Taxonomy" id="1672391"/>
    <lineage>
        <taxon>Bacteria</taxon>
        <taxon>Bacillati</taxon>
        <taxon>Chloroflexota</taxon>
        <taxon>Chloroflexia</taxon>
        <taxon>environmental samples</taxon>
    </lineage>
</organism>
<feature type="domain" description="SCP" evidence="2">
    <location>
        <begin position="41"/>
        <end position="158"/>
    </location>
</feature>
<dbReference type="EMBL" id="CADCTR010002094">
    <property type="protein sequence ID" value="CAA9331692.1"/>
    <property type="molecule type" value="Genomic_DNA"/>
</dbReference>
<evidence type="ECO:0000259" key="2">
    <source>
        <dbReference type="Pfam" id="PF00188"/>
    </source>
</evidence>
<dbReference type="Pfam" id="PF00188">
    <property type="entry name" value="CAP"/>
    <property type="match status" value="1"/>
</dbReference>
<evidence type="ECO:0000313" key="3">
    <source>
        <dbReference type="EMBL" id="CAA9331692.1"/>
    </source>
</evidence>
<dbReference type="SUPFAM" id="SSF55797">
    <property type="entry name" value="PR-1-like"/>
    <property type="match status" value="1"/>
</dbReference>
<dbReference type="PANTHER" id="PTHR31157:SF1">
    <property type="entry name" value="SCP DOMAIN-CONTAINING PROTEIN"/>
    <property type="match status" value="1"/>
</dbReference>
<dbReference type="AlphaFoldDB" id="A0A6J4LG94"/>
<sequence length="164" mass="17940">MKRYIVTVLAALILFAATSHSAAYASPVTPAQNRTVARTIQLVNQRRAEAGLKPMVANAVLMAEAQRFSAVQAKIGGVSHRGIDGTNAGQRLTRAGYRWAFYGENLAAGQETPEAVVAAWMRSPTHRAIILHSRPTQIGIGHTYKANDPARFIDYWVMEVGRPR</sequence>
<name>A0A6J4LG94_9CHLR</name>
<dbReference type="Gene3D" id="3.40.33.10">
    <property type="entry name" value="CAP"/>
    <property type="match status" value="1"/>
</dbReference>
<dbReference type="InterPro" id="IPR035940">
    <property type="entry name" value="CAP_sf"/>
</dbReference>
<proteinExistence type="predicted"/>